<dbReference type="EMBL" id="BOMS01000163">
    <property type="protein sequence ID" value="GIE73023.1"/>
    <property type="molecule type" value="Genomic_DNA"/>
</dbReference>
<proteinExistence type="predicted"/>
<reference evidence="1 2" key="1">
    <citation type="submission" date="2021-01" db="EMBL/GenBank/DDBJ databases">
        <title>Whole genome shotgun sequence of Actinoplanes palleronii NBRC 14916.</title>
        <authorList>
            <person name="Komaki H."/>
            <person name="Tamura T."/>
        </authorList>
    </citation>
    <scope>NUCLEOTIDE SEQUENCE [LARGE SCALE GENOMIC DNA]</scope>
    <source>
        <strain evidence="1 2">NBRC 14916</strain>
    </source>
</reference>
<evidence type="ECO:0000313" key="1">
    <source>
        <dbReference type="EMBL" id="GIE73023.1"/>
    </source>
</evidence>
<dbReference type="Proteomes" id="UP000624709">
    <property type="component" value="Unassembled WGS sequence"/>
</dbReference>
<keyword evidence="2" id="KW-1185">Reference proteome</keyword>
<comment type="caution">
    <text evidence="1">The sequence shown here is derived from an EMBL/GenBank/DDBJ whole genome shotgun (WGS) entry which is preliminary data.</text>
</comment>
<accession>A0ABQ4BQT2</accession>
<organism evidence="1 2">
    <name type="scientific">Actinoplanes palleronii</name>
    <dbReference type="NCBI Taxonomy" id="113570"/>
    <lineage>
        <taxon>Bacteria</taxon>
        <taxon>Bacillati</taxon>
        <taxon>Actinomycetota</taxon>
        <taxon>Actinomycetes</taxon>
        <taxon>Micromonosporales</taxon>
        <taxon>Micromonosporaceae</taxon>
        <taxon>Actinoplanes</taxon>
    </lineage>
</organism>
<evidence type="ECO:0000313" key="2">
    <source>
        <dbReference type="Proteomes" id="UP000624709"/>
    </source>
</evidence>
<name>A0ABQ4BQT2_9ACTN</name>
<sequence>MNNSAACRGVGINRRTGIRWRYGRTVTSADNESRSYPPLAAPKRDVSVRYLSEDERITLADAVEAALRALRNHPRRSSPGARPGLGWVRRPSCMPWSTQC</sequence>
<protein>
    <submittedName>
        <fullName evidence="1">Uncharacterized protein</fullName>
    </submittedName>
</protein>
<gene>
    <name evidence="1" type="ORF">Apa02nite_091310</name>
</gene>